<accession>A0A0P8AF67</accession>
<dbReference type="InterPro" id="IPR025345">
    <property type="entry name" value="DUF4249"/>
</dbReference>
<protein>
    <recommendedName>
        <fullName evidence="3">DUF4249 domain-containing protein</fullName>
    </recommendedName>
</protein>
<dbReference type="OrthoDB" id="1062680at2"/>
<name>A0A0P8AF67_9BACT</name>
<evidence type="ECO:0000313" key="2">
    <source>
        <dbReference type="Proteomes" id="UP000050421"/>
    </source>
</evidence>
<gene>
    <name evidence="1" type="ORF">HLUCCX10_06940</name>
</gene>
<dbReference type="AlphaFoldDB" id="A0A0P8AF67"/>
<dbReference type="STRING" id="1305737.GCA_000526355_03536"/>
<organism evidence="1 2">
    <name type="scientific">Algoriphagus marincola HL-49</name>
    <dbReference type="NCBI Taxonomy" id="1305737"/>
    <lineage>
        <taxon>Bacteria</taxon>
        <taxon>Pseudomonadati</taxon>
        <taxon>Bacteroidota</taxon>
        <taxon>Cytophagia</taxon>
        <taxon>Cytophagales</taxon>
        <taxon>Cyclobacteriaceae</taxon>
        <taxon>Algoriphagus</taxon>
    </lineage>
</organism>
<evidence type="ECO:0000313" key="1">
    <source>
        <dbReference type="EMBL" id="KPQ16607.1"/>
    </source>
</evidence>
<dbReference type="eggNOG" id="ENOG502Z8B7">
    <property type="taxonomic scope" value="Bacteria"/>
</dbReference>
<dbReference type="PROSITE" id="PS51257">
    <property type="entry name" value="PROKAR_LIPOPROTEIN"/>
    <property type="match status" value="1"/>
</dbReference>
<dbReference type="PATRIC" id="fig|1305737.6.peg.2193"/>
<dbReference type="Proteomes" id="UP000050421">
    <property type="component" value="Unassembled WGS sequence"/>
</dbReference>
<comment type="caution">
    <text evidence="1">The sequence shown here is derived from an EMBL/GenBank/DDBJ whole genome shotgun (WGS) entry which is preliminary data.</text>
</comment>
<evidence type="ECO:0008006" key="3">
    <source>
        <dbReference type="Google" id="ProtNLM"/>
    </source>
</evidence>
<proteinExistence type="predicted"/>
<sequence length="385" mass="43821">MRYNFLYILFFIGLFSACREPFEPEIDPVDLDVLVVEGYLDSEGLPSELSLSLTSNIQNDGFTNNLVNGATIYLENALGARFSLTELGGGKYEFAHDIAESDVYRLRIFLQNGVSYTSEELRPIITPDIIDVGFDKNEDGVEIFLTTKGDENADDFLWTYEETWAFRPPFTSLDKYVPDTQEIVPRTEEERIDRCYLSRPNSDLLLETSSRFEDQFVFRQAIRQINQGDERLSLRYSILISQKAISKDDVEFWEILKENSDDLGSIFSPLPSIIGGNITMDQNPDAPVIGQVSLGVVKQERLYIDIREVAPWPAEVEEYFGCVMEPDTVLVANYDQFFRTGGNIPTTPIFLDNAFVPIGYRYAAASCVDCTRRGSNVKPDFWEDF</sequence>
<dbReference type="Pfam" id="PF14054">
    <property type="entry name" value="DUF4249"/>
    <property type="match status" value="1"/>
</dbReference>
<reference evidence="1 2" key="1">
    <citation type="submission" date="2015-09" db="EMBL/GenBank/DDBJ databases">
        <title>Identification and resolution of microdiversity through metagenomic sequencing of parallel consortia.</title>
        <authorList>
            <person name="Nelson W.C."/>
            <person name="Romine M.F."/>
            <person name="Lindemann S.R."/>
        </authorList>
    </citation>
    <scope>NUCLEOTIDE SEQUENCE [LARGE SCALE GENOMIC DNA]</scope>
    <source>
        <strain evidence="1">HL-49</strain>
    </source>
</reference>
<dbReference type="EMBL" id="LJXT01000038">
    <property type="protein sequence ID" value="KPQ16607.1"/>
    <property type="molecule type" value="Genomic_DNA"/>
</dbReference>